<comment type="caution">
    <text evidence="17">The sequence shown here is derived from an EMBL/GenBank/DDBJ whole genome shotgun (WGS) entry which is preliminary data.</text>
</comment>
<feature type="compositionally biased region" description="Acidic residues" evidence="13">
    <location>
        <begin position="812"/>
        <end position="825"/>
    </location>
</feature>
<dbReference type="InterPro" id="IPR000719">
    <property type="entry name" value="Prot_kinase_dom"/>
</dbReference>
<dbReference type="InterPro" id="IPR024205">
    <property type="entry name" value="Mst1_2_SARAH_domain"/>
</dbReference>
<evidence type="ECO:0000256" key="11">
    <source>
        <dbReference type="ARBA" id="ARBA00023136"/>
    </source>
</evidence>
<dbReference type="Gene3D" id="4.10.170.10">
    <property type="entry name" value="p53-like tetramerisation domain"/>
    <property type="match status" value="1"/>
</dbReference>
<name>A0ABR1AF08_POLSC</name>
<evidence type="ECO:0000256" key="12">
    <source>
        <dbReference type="PROSITE-ProRule" id="PRU10141"/>
    </source>
</evidence>
<dbReference type="Pfam" id="PF00069">
    <property type="entry name" value="Pkinase"/>
    <property type="match status" value="1"/>
</dbReference>
<dbReference type="InterPro" id="IPR010432">
    <property type="entry name" value="RDD"/>
</dbReference>
<dbReference type="SUPFAM" id="SSF56112">
    <property type="entry name" value="Protein kinase-like (PK-like)"/>
    <property type="match status" value="1"/>
</dbReference>
<evidence type="ECO:0000256" key="1">
    <source>
        <dbReference type="ARBA" id="ARBA00004141"/>
    </source>
</evidence>
<dbReference type="SMART" id="SM00220">
    <property type="entry name" value="S_TKc"/>
    <property type="match status" value="1"/>
</dbReference>
<dbReference type="PROSITE" id="PS50011">
    <property type="entry name" value="PROTEIN_KINASE_DOM"/>
    <property type="match status" value="1"/>
</dbReference>
<feature type="transmembrane region" description="Helical" evidence="14">
    <location>
        <begin position="143"/>
        <end position="164"/>
    </location>
</feature>
<keyword evidence="4" id="KW-0723">Serine/threonine-protein kinase</keyword>
<proteinExistence type="inferred from homology"/>
<evidence type="ECO:0000256" key="6">
    <source>
        <dbReference type="ARBA" id="ARBA00022692"/>
    </source>
</evidence>
<evidence type="ECO:0000256" key="5">
    <source>
        <dbReference type="ARBA" id="ARBA00022679"/>
    </source>
</evidence>
<evidence type="ECO:0000256" key="3">
    <source>
        <dbReference type="ARBA" id="ARBA00012513"/>
    </source>
</evidence>
<dbReference type="InterPro" id="IPR050629">
    <property type="entry name" value="STE20/SPS1-PAK"/>
</dbReference>
<evidence type="ECO:0000313" key="17">
    <source>
        <dbReference type="EMBL" id="KAK6618081.1"/>
    </source>
</evidence>
<feature type="region of interest" description="Disordered" evidence="13">
    <location>
        <begin position="717"/>
        <end position="742"/>
    </location>
</feature>
<evidence type="ECO:0000256" key="10">
    <source>
        <dbReference type="ARBA" id="ARBA00022989"/>
    </source>
</evidence>
<evidence type="ECO:0000256" key="2">
    <source>
        <dbReference type="ARBA" id="ARBA00008874"/>
    </source>
</evidence>
<dbReference type="InterPro" id="IPR011524">
    <property type="entry name" value="SARAH_dom"/>
</dbReference>
<feature type="region of interest" description="Disordered" evidence="13">
    <location>
        <begin position="94"/>
        <end position="115"/>
    </location>
</feature>
<organism evidence="17 18">
    <name type="scientific">Polyplax serrata</name>
    <name type="common">Common mouse louse</name>
    <dbReference type="NCBI Taxonomy" id="468196"/>
    <lineage>
        <taxon>Eukaryota</taxon>
        <taxon>Metazoa</taxon>
        <taxon>Ecdysozoa</taxon>
        <taxon>Arthropoda</taxon>
        <taxon>Hexapoda</taxon>
        <taxon>Insecta</taxon>
        <taxon>Pterygota</taxon>
        <taxon>Neoptera</taxon>
        <taxon>Paraneoptera</taxon>
        <taxon>Psocodea</taxon>
        <taxon>Troctomorpha</taxon>
        <taxon>Phthiraptera</taxon>
        <taxon>Anoplura</taxon>
        <taxon>Polyplacidae</taxon>
        <taxon>Polyplax</taxon>
    </lineage>
</organism>
<dbReference type="Pfam" id="PF11629">
    <property type="entry name" value="Mst1_SARAH"/>
    <property type="match status" value="1"/>
</dbReference>
<dbReference type="PROSITE" id="PS50951">
    <property type="entry name" value="SARAH"/>
    <property type="match status" value="1"/>
</dbReference>
<keyword evidence="8" id="KW-0418">Kinase</keyword>
<dbReference type="InterPro" id="IPR036674">
    <property type="entry name" value="p53_tetramer_sf"/>
</dbReference>
<keyword evidence="9 12" id="KW-0067">ATP-binding</keyword>
<feature type="region of interest" description="Disordered" evidence="13">
    <location>
        <begin position="806"/>
        <end position="825"/>
    </location>
</feature>
<feature type="compositionally biased region" description="Basic and acidic residues" evidence="13">
    <location>
        <begin position="635"/>
        <end position="652"/>
    </location>
</feature>
<evidence type="ECO:0000259" key="15">
    <source>
        <dbReference type="PROSITE" id="PS50011"/>
    </source>
</evidence>
<evidence type="ECO:0000256" key="13">
    <source>
        <dbReference type="SAM" id="MobiDB-lite"/>
    </source>
</evidence>
<dbReference type="PANTHER" id="PTHR48012:SF2">
    <property type="entry name" value="STERILE20-LIKE KINASE, ISOFORM B"/>
    <property type="match status" value="1"/>
</dbReference>
<evidence type="ECO:0000256" key="9">
    <source>
        <dbReference type="ARBA" id="ARBA00022840"/>
    </source>
</evidence>
<evidence type="ECO:0000256" key="8">
    <source>
        <dbReference type="ARBA" id="ARBA00022777"/>
    </source>
</evidence>
<dbReference type="Gene3D" id="1.10.510.10">
    <property type="entry name" value="Transferase(Phosphotransferase) domain 1"/>
    <property type="match status" value="1"/>
</dbReference>
<keyword evidence="5" id="KW-0808">Transferase</keyword>
<gene>
    <name evidence="17" type="ORF">RUM44_002523</name>
</gene>
<accession>A0ABR1AF08</accession>
<feature type="compositionally biased region" description="Polar residues" evidence="13">
    <location>
        <begin position="668"/>
        <end position="694"/>
    </location>
</feature>
<dbReference type="InterPro" id="IPR017441">
    <property type="entry name" value="Protein_kinase_ATP_BS"/>
</dbReference>
<feature type="domain" description="Protein kinase" evidence="15">
    <location>
        <begin position="291"/>
        <end position="542"/>
    </location>
</feature>
<reference evidence="17 18" key="1">
    <citation type="submission" date="2023-09" db="EMBL/GenBank/DDBJ databases">
        <title>Genomes of two closely related lineages of the louse Polyplax serrata with different host specificities.</title>
        <authorList>
            <person name="Martinu J."/>
            <person name="Tarabai H."/>
            <person name="Stefka J."/>
            <person name="Hypsa V."/>
        </authorList>
    </citation>
    <scope>NUCLEOTIDE SEQUENCE [LARGE SCALE GENOMIC DNA]</scope>
    <source>
        <strain evidence="17">98ZLc_SE</strain>
    </source>
</reference>
<evidence type="ECO:0000313" key="18">
    <source>
        <dbReference type="Proteomes" id="UP001359485"/>
    </source>
</evidence>
<protein>
    <recommendedName>
        <fullName evidence="3">non-specific serine/threonine protein kinase</fullName>
        <ecNumber evidence="3">2.7.11.1</ecNumber>
    </recommendedName>
</protein>
<feature type="region of interest" description="Disordered" evidence="13">
    <location>
        <begin position="567"/>
        <end position="588"/>
    </location>
</feature>
<sequence length="825" mass="94550">MENERDDNLRRRKGSSDIKSKSQINAEYFQALEQWLNDVRSYRYSCNLLAGLPYAMMAQQLNGFSLPSLNNFVPPVPPFNHDFGMFTFPYIRTPQQQPQQQQEQQHTQPQPQQQQVPQFPIDEGVEYTIPPFWKRFIAELVDFILLFIMKLAISLIAVDFFVIFDFDDYDFQQPQDKLDYKIALEITSKILSLEILYKLIVCLYEGIFLRKGVPNQIGGATPGKTFMGIRVVLCNSVQQVGNHPNIVKVYPATDLGFGWSFARALLKNLVLAFELKKLSEESLTRQPEEVFDIICKLGEGSYGSVYKALHKESGQVLAIKQVPVDTDLQEIIKEISIMQQCDSPYVVKYYGSYFKNTDLWIVMEYCGAGSVSDIMRLRKKTLTEEEIATILCDTLKGLEYLHLRRKIHRDIKAGNILLNTEGYAKLADFGVAGQLTDTMAKRNTVIGTPFWMAPEVIQEIGYDCVADIWSLGITALEMAEGKPPYGDIHPMRAIFMIPTKPPPSFREPDRWSSEFIDFVTKCLVKNPEERATASQLLLHEFIGNAKPPTILSQMIAEAREIRENQTYRNNSGNACGNKANQTEESDEDEINKTLVNYIEEGTLVPSRDAMDCETLVPSVVDLGTMLINSDTEDESTMKRHDTGPGESGKKYRPLFLDHFDKKENMASATLHSPSGNDTLVQQSNEQNEPQTPVMSNEERQRFQNHLEIQLHQITQNEPQDVVQQQQQQQQQQQPLRIRQSREQPVKFQKSFLDGDLDFLKFLSYEDLQKRMASLDSEMEREIDELRRRYQIKRQPILDAIDQKLAYSISHDESDDDDDDGDDVLI</sequence>
<dbReference type="Proteomes" id="UP001359485">
    <property type="component" value="Unassembled WGS sequence"/>
</dbReference>
<evidence type="ECO:0000259" key="16">
    <source>
        <dbReference type="PROSITE" id="PS50951"/>
    </source>
</evidence>
<feature type="region of interest" description="Disordered" evidence="13">
    <location>
        <begin position="628"/>
        <end position="652"/>
    </location>
</feature>
<dbReference type="Pfam" id="PF06271">
    <property type="entry name" value="RDD"/>
    <property type="match status" value="1"/>
</dbReference>
<dbReference type="EMBL" id="JAWJWF010000050">
    <property type="protein sequence ID" value="KAK6618081.1"/>
    <property type="molecule type" value="Genomic_DNA"/>
</dbReference>
<keyword evidence="18" id="KW-1185">Reference proteome</keyword>
<dbReference type="PROSITE" id="PS00107">
    <property type="entry name" value="PROTEIN_KINASE_ATP"/>
    <property type="match status" value="1"/>
</dbReference>
<keyword evidence="10 14" id="KW-1133">Transmembrane helix</keyword>
<keyword evidence="11 14" id="KW-0472">Membrane</keyword>
<evidence type="ECO:0000256" key="7">
    <source>
        <dbReference type="ARBA" id="ARBA00022741"/>
    </source>
</evidence>
<comment type="similarity">
    <text evidence="2">Belongs to the protein kinase superfamily. STE Ser/Thr protein kinase family. STE20 subfamily.</text>
</comment>
<comment type="subcellular location">
    <subcellularLocation>
        <location evidence="1">Membrane</location>
        <topology evidence="1">Multi-pass membrane protein</topology>
    </subcellularLocation>
</comment>
<evidence type="ECO:0000256" key="14">
    <source>
        <dbReference type="SAM" id="Phobius"/>
    </source>
</evidence>
<feature type="region of interest" description="Disordered" evidence="13">
    <location>
        <begin position="668"/>
        <end position="697"/>
    </location>
</feature>
<keyword evidence="7 12" id="KW-0547">Nucleotide-binding</keyword>
<dbReference type="CDD" id="cd21889">
    <property type="entry name" value="SARAH_Hpo"/>
    <property type="match status" value="1"/>
</dbReference>
<dbReference type="PANTHER" id="PTHR48012">
    <property type="entry name" value="STERILE20-LIKE KINASE, ISOFORM B-RELATED"/>
    <property type="match status" value="1"/>
</dbReference>
<evidence type="ECO:0000256" key="4">
    <source>
        <dbReference type="ARBA" id="ARBA00022527"/>
    </source>
</evidence>
<feature type="domain" description="SARAH" evidence="16">
    <location>
        <begin position="756"/>
        <end position="803"/>
    </location>
</feature>
<feature type="binding site" evidence="12">
    <location>
        <position position="320"/>
    </location>
    <ligand>
        <name>ATP</name>
        <dbReference type="ChEBI" id="CHEBI:30616"/>
    </ligand>
</feature>
<dbReference type="CDD" id="cd06612">
    <property type="entry name" value="STKc_MST1_2"/>
    <property type="match status" value="1"/>
</dbReference>
<dbReference type="InterPro" id="IPR011009">
    <property type="entry name" value="Kinase-like_dom_sf"/>
</dbReference>
<dbReference type="EC" id="2.7.11.1" evidence="3"/>
<keyword evidence="6 14" id="KW-0812">Transmembrane</keyword>
<feature type="compositionally biased region" description="Low complexity" evidence="13">
    <location>
        <begin position="723"/>
        <end position="733"/>
    </location>
</feature>
<feature type="compositionally biased region" description="Polar residues" evidence="13">
    <location>
        <begin position="567"/>
        <end position="582"/>
    </location>
</feature>